<reference evidence="2" key="1">
    <citation type="journal article" date="2021" name="Nat. Commun.">
        <title>Genetic determinants of endophytism in the Arabidopsis root mycobiome.</title>
        <authorList>
            <person name="Mesny F."/>
            <person name="Miyauchi S."/>
            <person name="Thiergart T."/>
            <person name="Pickel B."/>
            <person name="Atanasova L."/>
            <person name="Karlsson M."/>
            <person name="Huettel B."/>
            <person name="Barry K.W."/>
            <person name="Haridas S."/>
            <person name="Chen C."/>
            <person name="Bauer D."/>
            <person name="Andreopoulos W."/>
            <person name="Pangilinan J."/>
            <person name="LaButti K."/>
            <person name="Riley R."/>
            <person name="Lipzen A."/>
            <person name="Clum A."/>
            <person name="Drula E."/>
            <person name="Henrissat B."/>
            <person name="Kohler A."/>
            <person name="Grigoriev I.V."/>
            <person name="Martin F.M."/>
            <person name="Hacquard S."/>
        </authorList>
    </citation>
    <scope>NUCLEOTIDE SEQUENCE</scope>
    <source>
        <strain evidence="2">FSSC 5 MPI-SDFR-AT-0091</strain>
    </source>
</reference>
<evidence type="ECO:0000313" key="2">
    <source>
        <dbReference type="EMBL" id="KAH7271726.1"/>
    </source>
</evidence>
<keyword evidence="3" id="KW-1185">Reference proteome</keyword>
<evidence type="ECO:0000313" key="3">
    <source>
        <dbReference type="Proteomes" id="UP000736672"/>
    </source>
</evidence>
<gene>
    <name evidence="2" type="ORF">B0J15DRAFT_591601</name>
</gene>
<protein>
    <submittedName>
        <fullName evidence="2">Uncharacterized protein</fullName>
    </submittedName>
</protein>
<proteinExistence type="predicted"/>
<dbReference type="EMBL" id="JAGTJS010000004">
    <property type="protein sequence ID" value="KAH7271726.1"/>
    <property type="molecule type" value="Genomic_DNA"/>
</dbReference>
<keyword evidence="1" id="KW-0175">Coiled coil</keyword>
<comment type="caution">
    <text evidence="2">The sequence shown here is derived from an EMBL/GenBank/DDBJ whole genome shotgun (WGS) entry which is preliminary data.</text>
</comment>
<dbReference type="AlphaFoldDB" id="A0A9P9L052"/>
<dbReference type="Proteomes" id="UP000736672">
    <property type="component" value="Unassembled WGS sequence"/>
</dbReference>
<organism evidence="2 3">
    <name type="scientific">Fusarium solani</name>
    <name type="common">Filamentous fungus</name>
    <dbReference type="NCBI Taxonomy" id="169388"/>
    <lineage>
        <taxon>Eukaryota</taxon>
        <taxon>Fungi</taxon>
        <taxon>Dikarya</taxon>
        <taxon>Ascomycota</taxon>
        <taxon>Pezizomycotina</taxon>
        <taxon>Sordariomycetes</taxon>
        <taxon>Hypocreomycetidae</taxon>
        <taxon>Hypocreales</taxon>
        <taxon>Nectriaceae</taxon>
        <taxon>Fusarium</taxon>
        <taxon>Fusarium solani species complex</taxon>
    </lineage>
</organism>
<sequence length="684" mass="75466">MSMILAPYNDAMRIGQGFNSYTHELCIDGAVLVKSADQGEQNQTKTIESPAQIVSYSARVVEKLSDVVEGMNVSYCSSIKKGTVAVSGSSSTIDETTFKTADLNIVVTVKVTNQTTVIKENAEFQHIDGIEPGSTLFNESYGDSYISGFIKGGEFTGIISLKVLDRSRVESTVKAIKSGLDAKDKAAEGLTLNTYGSDSSTELSTALKNTESHVSVAWMGGGQVKDETTLWDVSSVFAAAAAFPKRVSECPQRTWAILTKYKSNRSFVEWSHNKMFKALEYDQVSSYTAELFDSYMDYKMLLKDLQNIIDDRDGFEPRMGVKDALDTSMETLLSVRSALREEQSKIITAINVLSRDPSVLRRQGSWAALHRSDKVTAIIQRALGKLAGSEATEVAVHVASASDSDGVVELDDEEPVSKKDFNFATLLPAEVWKDVMPVAKPNYAPITTAPSVGMQAQLGLSGFIPAAPSDDANWVSSKIQVTQSYEEMRKELEKQRAEVDKLRAECDAKIAEAMSKAQQAEASRDSLNQTLTSQLKTKERQAAEAENRRVVIEQELNNVRGQLQTRTAERDDNARDRDNVKMRLESTTNELNVARSQLIPGERDQLHIFHVQWGQSLPVQLGGVIDKCYSYHSQNRPIPITVEFFNNQDSLRGTSKLAIFVYRKNKSGPIKVKGAMEASTLVFD</sequence>
<feature type="coiled-coil region" evidence="1">
    <location>
        <begin position="478"/>
        <end position="597"/>
    </location>
</feature>
<name>A0A9P9L052_FUSSL</name>
<dbReference type="OrthoDB" id="3231004at2759"/>
<accession>A0A9P9L052</accession>
<evidence type="ECO:0000256" key="1">
    <source>
        <dbReference type="SAM" id="Coils"/>
    </source>
</evidence>